<name>A0AAD6U480_9AGAR</name>
<dbReference type="EMBL" id="JARJCN010000025">
    <property type="protein sequence ID" value="KAJ7088760.1"/>
    <property type="molecule type" value="Genomic_DNA"/>
</dbReference>
<evidence type="ECO:0000313" key="2">
    <source>
        <dbReference type="EMBL" id="KAJ7088760.1"/>
    </source>
</evidence>
<dbReference type="AlphaFoldDB" id="A0AAD6U480"/>
<keyword evidence="3" id="KW-1185">Reference proteome</keyword>
<dbReference type="Proteomes" id="UP001222325">
    <property type="component" value="Unassembled WGS sequence"/>
</dbReference>
<evidence type="ECO:0000256" key="1">
    <source>
        <dbReference type="SAM" id="MobiDB-lite"/>
    </source>
</evidence>
<protein>
    <submittedName>
        <fullName evidence="2">Uncharacterized protein</fullName>
    </submittedName>
</protein>
<proteinExistence type="predicted"/>
<gene>
    <name evidence="2" type="ORF">B0H15DRAFT_1022291</name>
</gene>
<evidence type="ECO:0000313" key="3">
    <source>
        <dbReference type="Proteomes" id="UP001222325"/>
    </source>
</evidence>
<feature type="region of interest" description="Disordered" evidence="1">
    <location>
        <begin position="36"/>
        <end position="82"/>
    </location>
</feature>
<comment type="caution">
    <text evidence="2">The sequence shown here is derived from an EMBL/GenBank/DDBJ whole genome shotgun (WGS) entry which is preliminary data.</text>
</comment>
<accession>A0AAD6U480</accession>
<feature type="non-terminal residue" evidence="2">
    <location>
        <position position="82"/>
    </location>
</feature>
<sequence>TAIISPFRALPLFSSKIKCAQCNVATSAIYTQIQEKHTSARKLPSPTHTPYHAVQPSSRHYPRSRCNVCGGGTSTPNSSARR</sequence>
<reference evidence="2" key="1">
    <citation type="submission" date="2023-03" db="EMBL/GenBank/DDBJ databases">
        <title>Massive genome expansion in bonnet fungi (Mycena s.s.) driven by repeated elements and novel gene families across ecological guilds.</title>
        <authorList>
            <consortium name="Lawrence Berkeley National Laboratory"/>
            <person name="Harder C.B."/>
            <person name="Miyauchi S."/>
            <person name="Viragh M."/>
            <person name="Kuo A."/>
            <person name="Thoen E."/>
            <person name="Andreopoulos B."/>
            <person name="Lu D."/>
            <person name="Skrede I."/>
            <person name="Drula E."/>
            <person name="Henrissat B."/>
            <person name="Morin E."/>
            <person name="Kohler A."/>
            <person name="Barry K."/>
            <person name="LaButti K."/>
            <person name="Morin E."/>
            <person name="Salamov A."/>
            <person name="Lipzen A."/>
            <person name="Mereny Z."/>
            <person name="Hegedus B."/>
            <person name="Baldrian P."/>
            <person name="Stursova M."/>
            <person name="Weitz H."/>
            <person name="Taylor A."/>
            <person name="Grigoriev I.V."/>
            <person name="Nagy L.G."/>
            <person name="Martin F."/>
            <person name="Kauserud H."/>
        </authorList>
    </citation>
    <scope>NUCLEOTIDE SEQUENCE</scope>
    <source>
        <strain evidence="2">CBHHK173m</strain>
    </source>
</reference>
<organism evidence="2 3">
    <name type="scientific">Mycena belliarum</name>
    <dbReference type="NCBI Taxonomy" id="1033014"/>
    <lineage>
        <taxon>Eukaryota</taxon>
        <taxon>Fungi</taxon>
        <taxon>Dikarya</taxon>
        <taxon>Basidiomycota</taxon>
        <taxon>Agaricomycotina</taxon>
        <taxon>Agaricomycetes</taxon>
        <taxon>Agaricomycetidae</taxon>
        <taxon>Agaricales</taxon>
        <taxon>Marasmiineae</taxon>
        <taxon>Mycenaceae</taxon>
        <taxon>Mycena</taxon>
    </lineage>
</organism>